<dbReference type="InterPro" id="IPR005471">
    <property type="entry name" value="Tscrpt_reg_IclR_N"/>
</dbReference>
<name>A0A1S4VPU4_9MYCO</name>
<dbReference type="InterPro" id="IPR036390">
    <property type="entry name" value="WH_DNA-bd_sf"/>
</dbReference>
<accession>A0A1S4VPU4</accession>
<keyword evidence="2" id="KW-0805">Transcription regulation</keyword>
<dbReference type="SUPFAM" id="SSF46785">
    <property type="entry name" value="Winged helix' DNA-binding domain"/>
    <property type="match status" value="1"/>
</dbReference>
<dbReference type="FunFam" id="1.10.10.10:FF:000056">
    <property type="entry name" value="IclR family transcriptional regulator"/>
    <property type="match status" value="1"/>
</dbReference>
<feature type="domain" description="IclR-ED" evidence="8">
    <location>
        <begin position="62"/>
        <end position="251"/>
    </location>
</feature>
<dbReference type="Gene3D" id="1.10.10.10">
    <property type="entry name" value="Winged helix-like DNA-binding domain superfamily/Winged helix DNA-binding domain"/>
    <property type="match status" value="1"/>
</dbReference>
<dbReference type="Pfam" id="PF09339">
    <property type="entry name" value="HTH_IclR"/>
    <property type="match status" value="1"/>
</dbReference>
<evidence type="ECO:0000256" key="6">
    <source>
        <dbReference type="ARBA" id="ARBA00070406"/>
    </source>
</evidence>
<dbReference type="Proteomes" id="UP000192434">
    <property type="component" value="Unassembled WGS sequence"/>
</dbReference>
<dbReference type="EMBL" id="MVII01000011">
    <property type="protein sequence ID" value="ORB58453.1"/>
    <property type="molecule type" value="Genomic_DNA"/>
</dbReference>
<comment type="caution">
    <text evidence="9">The sequence shown here is derived from an EMBL/GenBank/DDBJ whole genome shotgun (WGS) entry which is preliminary data.</text>
</comment>
<dbReference type="SMART" id="SM00346">
    <property type="entry name" value="HTH_ICLR"/>
    <property type="match status" value="1"/>
</dbReference>
<evidence type="ECO:0000313" key="9">
    <source>
        <dbReference type="EMBL" id="ORB58453.1"/>
    </source>
</evidence>
<dbReference type="KEGG" id="msao:MYCSP_01685"/>
<dbReference type="InterPro" id="IPR036388">
    <property type="entry name" value="WH-like_DNA-bd_sf"/>
</dbReference>
<dbReference type="PANTHER" id="PTHR30136:SF24">
    <property type="entry name" value="HTH-TYPE TRANSCRIPTIONAL REPRESSOR ALLR"/>
    <property type="match status" value="1"/>
</dbReference>
<feature type="domain" description="HTH iclR-type" evidence="7">
    <location>
        <begin position="5"/>
        <end position="68"/>
    </location>
</feature>
<evidence type="ECO:0000259" key="7">
    <source>
        <dbReference type="PROSITE" id="PS51077"/>
    </source>
</evidence>
<dbReference type="PROSITE" id="PS51077">
    <property type="entry name" value="HTH_ICLR"/>
    <property type="match status" value="1"/>
</dbReference>
<protein>
    <recommendedName>
        <fullName evidence="6">Glycerol operon regulatory protein</fullName>
    </recommendedName>
</protein>
<proteinExistence type="predicted"/>
<dbReference type="Gene3D" id="3.30.450.40">
    <property type="match status" value="1"/>
</dbReference>
<sequence>MPGSVQAVERAAAILRVLADSPEPLGVGQVARALGLPKPTAHGLIRTLYEVGFVGQDPGTSRYFQSGVIAGLPVEHSASAIRAQSLNYADSLAARSSETVHVAVLDGTDAVIAHHVFGPNASRDTVEVGTRWPAYSCALGKVLLAFRPAAADAALAASLEPMTYRTVSTPTQLSRQLTATRTSGWACDVGELWVDDAGIAAPIRARGGLVVAAIGISGPIERVCDHRLAPRSRLVQEVTRVARVISANFGYRVPR</sequence>
<keyword evidence="3" id="KW-0238">DNA-binding</keyword>
<dbReference type="GO" id="GO:0045892">
    <property type="term" value="P:negative regulation of DNA-templated transcription"/>
    <property type="evidence" value="ECO:0007669"/>
    <property type="project" value="TreeGrafter"/>
</dbReference>
<dbReference type="SUPFAM" id="SSF55781">
    <property type="entry name" value="GAF domain-like"/>
    <property type="match status" value="1"/>
</dbReference>
<dbReference type="InterPro" id="IPR014757">
    <property type="entry name" value="Tscrpt_reg_IclR_C"/>
</dbReference>
<organism evidence="9 10">
    <name type="scientific">Mycobacteroides saopaulense</name>
    <dbReference type="NCBI Taxonomy" id="1578165"/>
    <lineage>
        <taxon>Bacteria</taxon>
        <taxon>Bacillati</taxon>
        <taxon>Actinomycetota</taxon>
        <taxon>Actinomycetes</taxon>
        <taxon>Mycobacteriales</taxon>
        <taxon>Mycobacteriaceae</taxon>
        <taxon>Mycobacteroides</taxon>
    </lineage>
</organism>
<dbReference type="PROSITE" id="PS51078">
    <property type="entry name" value="ICLR_ED"/>
    <property type="match status" value="1"/>
</dbReference>
<reference evidence="9 10" key="1">
    <citation type="submission" date="2016-12" db="EMBL/GenBank/DDBJ databases">
        <title>The new phylogeny of genus Mycobacterium.</title>
        <authorList>
            <person name="Tortoli E."/>
            <person name="Trovato A."/>
            <person name="Cirillo D.M."/>
        </authorList>
    </citation>
    <scope>NUCLEOTIDE SEQUENCE [LARGE SCALE GENOMIC DNA]</scope>
    <source>
        <strain evidence="9 10">CCUG 66554</strain>
    </source>
</reference>
<evidence type="ECO:0000256" key="2">
    <source>
        <dbReference type="ARBA" id="ARBA00023015"/>
    </source>
</evidence>
<dbReference type="PANTHER" id="PTHR30136">
    <property type="entry name" value="HELIX-TURN-HELIX TRANSCRIPTIONAL REGULATOR, ICLR FAMILY"/>
    <property type="match status" value="1"/>
</dbReference>
<comment type="function">
    <text evidence="5">May be an activator protein for the gylABX operon.</text>
</comment>
<evidence type="ECO:0000259" key="8">
    <source>
        <dbReference type="PROSITE" id="PS51078"/>
    </source>
</evidence>
<keyword evidence="1" id="KW-0319">Glycerol metabolism</keyword>
<keyword evidence="4" id="KW-0804">Transcription</keyword>
<evidence type="ECO:0000256" key="4">
    <source>
        <dbReference type="ARBA" id="ARBA00023163"/>
    </source>
</evidence>
<dbReference type="GO" id="GO:0003700">
    <property type="term" value="F:DNA-binding transcription factor activity"/>
    <property type="evidence" value="ECO:0007669"/>
    <property type="project" value="TreeGrafter"/>
</dbReference>
<dbReference type="InterPro" id="IPR011991">
    <property type="entry name" value="ArsR-like_HTH"/>
</dbReference>
<dbReference type="AlphaFoldDB" id="A0A1S4VPU4"/>
<dbReference type="InterPro" id="IPR029016">
    <property type="entry name" value="GAF-like_dom_sf"/>
</dbReference>
<dbReference type="RefSeq" id="WP_083015333.1">
    <property type="nucleotide sequence ID" value="NZ_CP010271.1"/>
</dbReference>
<dbReference type="GO" id="GO:0006071">
    <property type="term" value="P:glycerol metabolic process"/>
    <property type="evidence" value="ECO:0007669"/>
    <property type="project" value="UniProtKB-KW"/>
</dbReference>
<dbReference type="InterPro" id="IPR050707">
    <property type="entry name" value="HTH_MetabolicPath_Reg"/>
</dbReference>
<gene>
    <name evidence="9" type="ORF">BST43_09920</name>
</gene>
<dbReference type="OrthoDB" id="4474604at2"/>
<evidence type="ECO:0000313" key="10">
    <source>
        <dbReference type="Proteomes" id="UP000192434"/>
    </source>
</evidence>
<dbReference type="Pfam" id="PF01614">
    <property type="entry name" value="IclR_C"/>
    <property type="match status" value="1"/>
</dbReference>
<dbReference type="GO" id="GO:0003677">
    <property type="term" value="F:DNA binding"/>
    <property type="evidence" value="ECO:0007669"/>
    <property type="project" value="UniProtKB-KW"/>
</dbReference>
<dbReference type="CDD" id="cd00090">
    <property type="entry name" value="HTH_ARSR"/>
    <property type="match status" value="1"/>
</dbReference>
<evidence type="ECO:0000256" key="5">
    <source>
        <dbReference type="ARBA" id="ARBA00058938"/>
    </source>
</evidence>
<evidence type="ECO:0000256" key="3">
    <source>
        <dbReference type="ARBA" id="ARBA00023125"/>
    </source>
</evidence>
<evidence type="ECO:0000256" key="1">
    <source>
        <dbReference type="ARBA" id="ARBA00022798"/>
    </source>
</evidence>
<dbReference type="STRING" id="1578165.BKG68_17740"/>